<sequence length="215" mass="22261">MSKGLTAAATSNSPFSSLTAFLYFFLATRSLIVIKPTNLPLSSTTGSLSILFSIIIFKASSTSILSGTVITSFVINSFTSFPSLAAMSFLVIIPTTFSSSTTGKPSIPCFSIKKSAKSTVSSGAIVITSSTINLSALLTLLTCSTCSSIPMFLWITPRPPSLAMATAISHSVTVSIAALRIGMFSLTFGVIRVETSTSFGSTSVACGIKSTSSNV</sequence>
<feature type="transmembrane region" description="Helical" evidence="1">
    <location>
        <begin position="46"/>
        <end position="75"/>
    </location>
</feature>
<evidence type="ECO:0000313" key="3">
    <source>
        <dbReference type="Proteomes" id="UP000000752"/>
    </source>
</evidence>
<accession>O58046</accession>
<dbReference type="EMBL" id="BA000001">
    <property type="protein sequence ID" value="BAA29381.1"/>
    <property type="molecule type" value="Genomic_DNA"/>
</dbReference>
<proteinExistence type="predicted"/>
<keyword evidence="3" id="KW-1185">Reference proteome</keyword>
<dbReference type="Proteomes" id="UP000000752">
    <property type="component" value="Chromosome"/>
</dbReference>
<protein>
    <submittedName>
        <fullName evidence="2">Uncharacterized protein</fullName>
    </submittedName>
</protein>
<evidence type="ECO:0000313" key="2">
    <source>
        <dbReference type="EMBL" id="BAA29381.1"/>
    </source>
</evidence>
<name>O58046_PYRHO</name>
<dbReference type="KEGG" id="pho:PH0308"/>
<feature type="transmembrane region" description="Helical" evidence="1">
    <location>
        <begin position="124"/>
        <end position="155"/>
    </location>
</feature>
<dbReference type="EnsemblBacteria" id="BAA29381">
    <property type="protein sequence ID" value="BAA29381"/>
    <property type="gene ID" value="BAA29381"/>
</dbReference>
<evidence type="ECO:0000256" key="1">
    <source>
        <dbReference type="SAM" id="Phobius"/>
    </source>
</evidence>
<dbReference type="PIR" id="F71456">
    <property type="entry name" value="F71456"/>
</dbReference>
<feature type="transmembrane region" description="Helical" evidence="1">
    <location>
        <begin position="15"/>
        <end position="34"/>
    </location>
</feature>
<keyword evidence="1" id="KW-1133">Transmembrane helix</keyword>
<keyword evidence="1" id="KW-0812">Transmembrane</keyword>
<keyword evidence="1" id="KW-0472">Membrane</keyword>
<gene>
    <name evidence="2" type="ordered locus">PH0308</name>
</gene>
<feature type="transmembrane region" description="Helical" evidence="1">
    <location>
        <begin position="167"/>
        <end position="191"/>
    </location>
</feature>
<reference evidence="2 3" key="1">
    <citation type="journal article" date="1998" name="DNA Res.">
        <title>Complete sequence and gene organization of the genome of a hyper-thermophilic archaebacterium, Pyrococcus horikoshii OT3.</title>
        <authorList>
            <person name="Kawarabayasi Y."/>
            <person name="Sawada M."/>
            <person name="Horikawa H."/>
            <person name="Haikawa Y."/>
            <person name="Hino Y."/>
            <person name="Yamamoto S."/>
            <person name="Sekine M."/>
            <person name="Baba S."/>
            <person name="Kosugi H."/>
            <person name="Hosoyama A."/>
            <person name="Nagai Y."/>
            <person name="Sakai M."/>
            <person name="Ogura K."/>
            <person name="Otuka R."/>
            <person name="Nakazawa H."/>
            <person name="Takamiya M."/>
            <person name="Ohfuku Y."/>
            <person name="Funahashi T."/>
            <person name="Tanaka T."/>
            <person name="Kudoh Y."/>
            <person name="Yamazaki J."/>
            <person name="Kushida N."/>
            <person name="Oguchi A."/>
            <person name="Aoki K."/>
            <person name="Nakamura Y."/>
            <person name="Robb T.F."/>
            <person name="Horikoshi K."/>
            <person name="Masuchi Y."/>
            <person name="Shizuya H."/>
            <person name="Kikuchi H."/>
        </authorList>
    </citation>
    <scope>NUCLEOTIDE SEQUENCE [LARGE SCALE GENOMIC DNA]</scope>
    <source>
        <strain evidence="3">ATCC 700860 / DSM 12428 / JCM 9974 / NBRC 100139 / OT-3</strain>
    </source>
</reference>
<dbReference type="AlphaFoldDB" id="O58046"/>
<feature type="transmembrane region" description="Helical" evidence="1">
    <location>
        <begin position="81"/>
        <end position="103"/>
    </location>
</feature>
<organism evidence="2 3">
    <name type="scientific">Pyrococcus horikoshii (strain ATCC 700860 / DSM 12428 / JCM 9974 / NBRC 100139 / OT-3)</name>
    <dbReference type="NCBI Taxonomy" id="70601"/>
    <lineage>
        <taxon>Archaea</taxon>
        <taxon>Methanobacteriati</taxon>
        <taxon>Methanobacteriota</taxon>
        <taxon>Thermococci</taxon>
        <taxon>Thermococcales</taxon>
        <taxon>Thermococcaceae</taxon>
        <taxon>Pyrococcus</taxon>
    </lineage>
</organism>